<keyword evidence="5 6" id="KW-0472">Membrane</keyword>
<gene>
    <name evidence="8" type="ORF">GCM10008013_14520</name>
</gene>
<evidence type="ECO:0000256" key="2">
    <source>
        <dbReference type="ARBA" id="ARBA00022475"/>
    </source>
</evidence>
<feature type="domain" description="ABC3 transporter permease C-terminal" evidence="7">
    <location>
        <begin position="661"/>
        <end position="781"/>
    </location>
</feature>
<feature type="transmembrane region" description="Helical" evidence="6">
    <location>
        <begin position="657"/>
        <end position="682"/>
    </location>
</feature>
<feature type="transmembrane region" description="Helical" evidence="6">
    <location>
        <begin position="257"/>
        <end position="277"/>
    </location>
</feature>
<proteinExistence type="predicted"/>
<keyword evidence="4 6" id="KW-1133">Transmembrane helix</keyword>
<feature type="transmembrane region" description="Helical" evidence="6">
    <location>
        <begin position="749"/>
        <end position="771"/>
    </location>
</feature>
<feature type="transmembrane region" description="Helical" evidence="6">
    <location>
        <begin position="352"/>
        <end position="374"/>
    </location>
</feature>
<dbReference type="PANTHER" id="PTHR30287:SF2">
    <property type="entry name" value="BLL1001 PROTEIN"/>
    <property type="match status" value="1"/>
</dbReference>
<feature type="domain" description="ABC3 transporter permease C-terminal" evidence="7">
    <location>
        <begin position="264"/>
        <end position="381"/>
    </location>
</feature>
<dbReference type="EMBL" id="BMFT01000001">
    <property type="protein sequence ID" value="GGH18506.1"/>
    <property type="molecule type" value="Genomic_DNA"/>
</dbReference>
<dbReference type="Proteomes" id="UP000659344">
    <property type="component" value="Unassembled WGS sequence"/>
</dbReference>
<evidence type="ECO:0000256" key="3">
    <source>
        <dbReference type="ARBA" id="ARBA00022692"/>
    </source>
</evidence>
<dbReference type="InterPro" id="IPR003838">
    <property type="entry name" value="ABC3_permease_C"/>
</dbReference>
<accession>A0ABQ1YBG2</accession>
<feature type="transmembrane region" description="Helical" evidence="6">
    <location>
        <begin position="710"/>
        <end position="729"/>
    </location>
</feature>
<evidence type="ECO:0000256" key="5">
    <source>
        <dbReference type="ARBA" id="ARBA00023136"/>
    </source>
</evidence>
<protein>
    <submittedName>
        <fullName evidence="8">ABC transporter permease</fullName>
    </submittedName>
</protein>
<evidence type="ECO:0000256" key="6">
    <source>
        <dbReference type="SAM" id="Phobius"/>
    </source>
</evidence>
<dbReference type="PANTHER" id="PTHR30287">
    <property type="entry name" value="MEMBRANE COMPONENT OF PREDICTED ABC SUPERFAMILY METABOLITE UPTAKE TRANSPORTER"/>
    <property type="match status" value="1"/>
</dbReference>
<keyword evidence="3 6" id="KW-0812">Transmembrane</keyword>
<keyword evidence="2" id="KW-1003">Cell membrane</keyword>
<dbReference type="InterPro" id="IPR038766">
    <property type="entry name" value="Membrane_comp_ABC_pdt"/>
</dbReference>
<reference evidence="9" key="1">
    <citation type="journal article" date="2019" name="Int. J. Syst. Evol. Microbiol.">
        <title>The Global Catalogue of Microorganisms (GCM) 10K type strain sequencing project: providing services to taxonomists for standard genome sequencing and annotation.</title>
        <authorList>
            <consortium name="The Broad Institute Genomics Platform"/>
            <consortium name="The Broad Institute Genome Sequencing Center for Infectious Disease"/>
            <person name="Wu L."/>
            <person name="Ma J."/>
        </authorList>
    </citation>
    <scope>NUCLEOTIDE SEQUENCE [LARGE SCALE GENOMIC DNA]</scope>
    <source>
        <strain evidence="9">CGMCC 1.12769</strain>
    </source>
</reference>
<organism evidence="8 9">
    <name type="scientific">Paenibacillus segetis</name>
    <dbReference type="NCBI Taxonomy" id="1325360"/>
    <lineage>
        <taxon>Bacteria</taxon>
        <taxon>Bacillati</taxon>
        <taxon>Bacillota</taxon>
        <taxon>Bacilli</taxon>
        <taxon>Bacillales</taxon>
        <taxon>Paenibacillaceae</taxon>
        <taxon>Paenibacillus</taxon>
    </lineage>
</organism>
<name>A0ABQ1YBG2_9BACL</name>
<evidence type="ECO:0000313" key="9">
    <source>
        <dbReference type="Proteomes" id="UP000659344"/>
    </source>
</evidence>
<sequence length="788" mass="88242">MFLKILKKDLKRKKVMNIVLFVLITLAATLVASSTNLMVSTTTAVSSFISQSKVADFSFTIYNTPENNKRIEDWINSTPMIEKYYADNLINVPSSDITVPRGRNNIPGNTVIVLLSTLPRDINLVFGQNNESFTLQDEEIALPINIKNSTGIQLGEQLTVNLGGVSKTFTVKEFFKDAFMGSDLFSNKRLILSQHDFEIFKQSVPEETYTKVWSFVKKAEVDFNEKNMATEFSRSNILSTFEIDKTLVESSFMTDRIMSAMLFVVSLFLIFIAFLTLRFTIVSTLQDDYKEIGVMKAIGFTNASIRRLYLTKYLGISLVGGVVGLGISIPLTNIMTQRVSEYIIVPSGNTSIIVAILSALAIVVITLLFCSLCMRKINKASAIDAIRQGHTGERFKSSGRISLHKSKVLPTTLFLAISDVINRLKGYTTLILTFVLSTAIILIPINLTNTIVTPKFISYFGVTEADFYTKQVVTESTTSEILTELERIDQDLRGKGFDVSLSVDSVINTKYISDDGKDNLRMMGMKNESSTDQLFDYLDGVGPKLKNEIAITGVMSKIYNKQIGDSIQFEIDEQQQTFLISGIFQTISNGGYMVRLADDYKPIKAAAYQMNGTIHAPDQDKPQILKDMKEQFRNLDIKSALDIQSDMTGGFIDQLKMVIAIIIAVVSLITFFITSLFVRLLITKEVQGIAIMKSLGFTNGMIRLWQTLRIMILLVASIILGVFVANVLGERLVGILFRMFGLTKLSFNIVPLQVYVWCPLIILMVVLLAVYTSCRQIKKIQVWNMNEE</sequence>
<keyword evidence="9" id="KW-1185">Reference proteome</keyword>
<evidence type="ECO:0000256" key="4">
    <source>
        <dbReference type="ARBA" id="ARBA00022989"/>
    </source>
</evidence>
<comment type="caution">
    <text evidence="8">The sequence shown here is derived from an EMBL/GenBank/DDBJ whole genome shotgun (WGS) entry which is preliminary data.</text>
</comment>
<dbReference type="Pfam" id="PF02687">
    <property type="entry name" value="FtsX"/>
    <property type="match status" value="2"/>
</dbReference>
<evidence type="ECO:0000256" key="1">
    <source>
        <dbReference type="ARBA" id="ARBA00004651"/>
    </source>
</evidence>
<feature type="transmembrane region" description="Helical" evidence="6">
    <location>
        <begin position="427"/>
        <end position="447"/>
    </location>
</feature>
<feature type="transmembrane region" description="Helical" evidence="6">
    <location>
        <begin position="313"/>
        <end position="332"/>
    </location>
</feature>
<comment type="subcellular location">
    <subcellularLocation>
        <location evidence="1">Cell membrane</location>
        <topology evidence="1">Multi-pass membrane protein</topology>
    </subcellularLocation>
</comment>
<evidence type="ECO:0000313" key="8">
    <source>
        <dbReference type="EMBL" id="GGH18506.1"/>
    </source>
</evidence>
<evidence type="ECO:0000259" key="7">
    <source>
        <dbReference type="Pfam" id="PF02687"/>
    </source>
</evidence>